<protein>
    <recommendedName>
        <fullName evidence="1">Thiol:disulfide interchange protein</fullName>
    </recommendedName>
</protein>
<dbReference type="Pfam" id="PF13098">
    <property type="entry name" value="Thioredoxin_2"/>
    <property type="match status" value="1"/>
</dbReference>
<evidence type="ECO:0000259" key="2">
    <source>
        <dbReference type="Pfam" id="PF13098"/>
    </source>
</evidence>
<comment type="similarity">
    <text evidence="1">Belongs to the thioredoxin family. DsbC subfamily.</text>
</comment>
<dbReference type="EMBL" id="CP014060">
    <property type="protein sequence ID" value="AMG40369.2"/>
    <property type="molecule type" value="Genomic_DNA"/>
</dbReference>
<dbReference type="InterPro" id="IPR033954">
    <property type="entry name" value="DiS-bond_Isoase_DsbC/G"/>
</dbReference>
<dbReference type="InterPro" id="IPR012336">
    <property type="entry name" value="Thioredoxin-like_fold"/>
</dbReference>
<proteinExistence type="inferred from homology"/>
<dbReference type="Proteomes" id="UP000060602">
    <property type="component" value="Chromosome"/>
</dbReference>
<dbReference type="CDD" id="cd03020">
    <property type="entry name" value="DsbA_DsbC_DsbG"/>
    <property type="match status" value="1"/>
</dbReference>
<dbReference type="PANTHER" id="PTHR35272">
    <property type="entry name" value="THIOL:DISULFIDE INTERCHANGE PROTEIN DSBC-RELATED"/>
    <property type="match status" value="1"/>
</dbReference>
<accession>A0A0X8P631</accession>
<dbReference type="InterPro" id="IPR051470">
    <property type="entry name" value="Thiol:disulfide_interchange"/>
</dbReference>
<dbReference type="AlphaFoldDB" id="A0A0X8P631"/>
<dbReference type="InterPro" id="IPR009094">
    <property type="entry name" value="DiS-bond_isomerase_DsbC/G_N_sf"/>
</dbReference>
<dbReference type="Gene3D" id="3.10.450.70">
    <property type="entry name" value="Disulphide bond isomerase, DsbC/G, N-terminal"/>
    <property type="match status" value="1"/>
</dbReference>
<comment type="function">
    <text evidence="1">Required for disulfide bond formation in some periplasmic proteins. Acts by transferring its disulfide bond to other proteins and is reduced in the process.</text>
</comment>
<feature type="chain" id="PRO_5014490494" description="Thiol:disulfide interchange protein" evidence="1">
    <location>
        <begin position="26"/>
        <end position="257"/>
    </location>
</feature>
<dbReference type="PANTHER" id="PTHR35272:SF4">
    <property type="entry name" value="THIOL:DISULFIDE INTERCHANGE PROTEIN DSBG"/>
    <property type="match status" value="1"/>
</dbReference>
<dbReference type="SUPFAM" id="SSF52833">
    <property type="entry name" value="Thioredoxin-like"/>
    <property type="match status" value="1"/>
</dbReference>
<keyword evidence="1" id="KW-0676">Redox-active center</keyword>
<comment type="subcellular location">
    <subcellularLocation>
        <location evidence="1">Periplasm</location>
    </subcellularLocation>
</comment>
<dbReference type="Gene3D" id="3.40.30.10">
    <property type="entry name" value="Glutaredoxin"/>
    <property type="match status" value="1"/>
</dbReference>
<gene>
    <name evidence="3" type="ORF">AL504_23865</name>
</gene>
<feature type="signal peptide" evidence="1">
    <location>
        <begin position="1"/>
        <end position="25"/>
    </location>
</feature>
<feature type="domain" description="Thioredoxin-like fold" evidence="2">
    <location>
        <begin position="121"/>
        <end position="253"/>
    </location>
</feature>
<dbReference type="RefSeq" id="WP_104021700.1">
    <property type="nucleotide sequence ID" value="NZ_CP014060.2"/>
</dbReference>
<evidence type="ECO:0000313" key="4">
    <source>
        <dbReference type="Proteomes" id="UP000060602"/>
    </source>
</evidence>
<organism evidence="3 4">
    <name type="scientific">Alcaligenes xylosoxydans xylosoxydans</name>
    <name type="common">Achromobacter xylosoxidans</name>
    <dbReference type="NCBI Taxonomy" id="85698"/>
    <lineage>
        <taxon>Bacteria</taxon>
        <taxon>Pseudomonadati</taxon>
        <taxon>Pseudomonadota</taxon>
        <taxon>Betaproteobacteria</taxon>
        <taxon>Burkholderiales</taxon>
        <taxon>Alcaligenaceae</taxon>
        <taxon>Achromobacter</taxon>
    </lineage>
</organism>
<dbReference type="InterPro" id="IPR036249">
    <property type="entry name" value="Thioredoxin-like_sf"/>
</dbReference>
<dbReference type="GO" id="GO:0042597">
    <property type="term" value="C:periplasmic space"/>
    <property type="evidence" value="ECO:0007669"/>
    <property type="project" value="UniProtKB-SubCell"/>
</dbReference>
<keyword evidence="1" id="KW-0732">Signal</keyword>
<evidence type="ECO:0000313" key="3">
    <source>
        <dbReference type="EMBL" id="AMG40369.2"/>
    </source>
</evidence>
<sequence length="257" mass="27382">MIRSHAPSRFLFAVVALLAAAGSHAQGPDRPAVLKALEARGLRVVEEFKVGGDLRAFAGVAGDQPVAIYVTRDGNAIVGARLDAEGKPLDDAKLEALVSKPMGDQAWAQLEKSTWVLDGKKDAPRIIYTFSDANCPYCHKFWEAARPWVDSGKVQLRHVLVGVIRQDSPAKAAAILGAADPSAALIENEHKFNNGGITPAKSVPDNIGKILDDNQALMVSLGFRGTPGIVVRDDTGAIKKYNGMPQAAKLAEVFGPR</sequence>
<dbReference type="SUPFAM" id="SSF54423">
    <property type="entry name" value="DsbC/DsbG N-terminal domain-like"/>
    <property type="match status" value="1"/>
</dbReference>
<name>A0A0X8P631_ALCXX</name>
<dbReference type="NCBIfam" id="NF008657">
    <property type="entry name" value="PRK11657.1"/>
    <property type="match status" value="1"/>
</dbReference>
<reference evidence="4" key="1">
    <citation type="submission" date="2015-12" db="EMBL/GenBank/DDBJ databases">
        <title>FDA dAtabase for Regulatory Grade micrObial Sequences (FDA-ARGOS): Supporting development and validation of Infectious Disease Dx tests.</title>
        <authorList>
            <person name="Case J."/>
            <person name="Tallon L."/>
            <person name="Sadzewicz L."/>
            <person name="Sengamalay N."/>
            <person name="Ott S."/>
            <person name="Godinez A."/>
            <person name="Nagaraj S."/>
            <person name="Nadendla S."/>
            <person name="Sichtig H."/>
        </authorList>
    </citation>
    <scope>NUCLEOTIDE SEQUENCE [LARGE SCALE GENOMIC DNA]</scope>
    <source>
        <strain evidence="4">FDAARGOS_147</strain>
    </source>
</reference>
<keyword evidence="1" id="KW-0574">Periplasm</keyword>
<evidence type="ECO:0000256" key="1">
    <source>
        <dbReference type="RuleBase" id="RU364038"/>
    </source>
</evidence>